<protein>
    <submittedName>
        <fullName evidence="1">Uncharacterized protein</fullName>
    </submittedName>
</protein>
<reference evidence="1 2" key="1">
    <citation type="submission" date="2020-08" db="EMBL/GenBank/DDBJ databases">
        <title>Genome sequence of Sphingomonas lutea KCTC 23642T.</title>
        <authorList>
            <person name="Hyun D.-W."/>
            <person name="Bae J.-W."/>
        </authorList>
    </citation>
    <scope>NUCLEOTIDE SEQUENCE [LARGE SCALE GENOMIC DNA]</scope>
    <source>
        <strain evidence="1 2">KCTC 23642</strain>
    </source>
</reference>
<dbReference type="Proteomes" id="UP000515971">
    <property type="component" value="Chromosome"/>
</dbReference>
<keyword evidence="2" id="KW-1185">Reference proteome</keyword>
<evidence type="ECO:0000313" key="2">
    <source>
        <dbReference type="Proteomes" id="UP000515971"/>
    </source>
</evidence>
<sequence length="362" mass="37981">MSPSLRFLALALVGWGVLRAATLDKLPGRELFAVQPSEARVPPIVPTQFAPIEPIAPQQAESAGMMPGYPYVYGAMPQSYPVVIRPMIMPAQYPGTSLPAQPSAPTAEPLFYGPIPGLDDWTLPQMAQASRPARRSAGIPPTQSVPAVPAKPALDRLQLTAWALMRGQQGQPLGPSSLANGGQLGGGQAGARLSIHATRQIAGVLRTSTDVGRRGGEVAAGLRVQPVSGLPVWITAERRQRIGRAGTGRNAFALFAEAGLYQSPLPWGFALDAYLQGGVVGVRSRDAFADGALAISRPVFGRFSAGAGAWGGVQPGLYRLDAGPRVSMKVRDNVRIHLDWRQRVAGNAAPGSGPAVTLAGNF</sequence>
<dbReference type="AlphaFoldDB" id="A0A7G9SIA2"/>
<evidence type="ECO:0000313" key="1">
    <source>
        <dbReference type="EMBL" id="QNN67577.1"/>
    </source>
</evidence>
<dbReference type="KEGG" id="slut:H9L13_01030"/>
<accession>A0A7G9SIA2</accession>
<organism evidence="1 2">
    <name type="scientific">Sphingomonas lutea</name>
    <dbReference type="NCBI Taxonomy" id="1045317"/>
    <lineage>
        <taxon>Bacteria</taxon>
        <taxon>Pseudomonadati</taxon>
        <taxon>Pseudomonadota</taxon>
        <taxon>Alphaproteobacteria</taxon>
        <taxon>Sphingomonadales</taxon>
        <taxon>Sphingomonadaceae</taxon>
        <taxon>Sphingomonas</taxon>
    </lineage>
</organism>
<gene>
    <name evidence="1" type="ORF">H9L13_01030</name>
</gene>
<name>A0A7G9SIA2_9SPHN</name>
<dbReference type="RefSeq" id="WP_187538255.1">
    <property type="nucleotide sequence ID" value="NZ_BAABJT010000001.1"/>
</dbReference>
<dbReference type="EMBL" id="CP060718">
    <property type="protein sequence ID" value="QNN67577.1"/>
    <property type="molecule type" value="Genomic_DNA"/>
</dbReference>
<proteinExistence type="predicted"/>